<proteinExistence type="predicted"/>
<evidence type="ECO:0000256" key="1">
    <source>
        <dbReference type="ARBA" id="ARBA00004127"/>
    </source>
</evidence>
<dbReference type="Pfam" id="PF02656">
    <property type="entry name" value="DUF202"/>
    <property type="match status" value="1"/>
</dbReference>
<dbReference type="PANTHER" id="PTHR34187:SF3">
    <property type="entry name" value="DUF DOMAIN PROTEIN (AFU_ORTHOLOGUE AFUA_6G11150)"/>
    <property type="match status" value="1"/>
</dbReference>
<feature type="transmembrane region" description="Helical" evidence="5">
    <location>
        <begin position="193"/>
        <end position="212"/>
    </location>
</feature>
<comment type="caution">
    <text evidence="7">The sequence shown here is derived from an EMBL/GenBank/DDBJ whole genome shotgun (WGS) entry which is preliminary data.</text>
</comment>
<sequence>MSSRSSPTHNPATPRITAMCSASSSASADEAALPPVCVASGAGDAVRDGSGEGWGGSFFAGPGSLLFANETSDARDHCANERTFLSHLRLSILMAVLSLAITLSFHLTHQPTDLERRMAKPLGALFWALSLLMLILGLANYIRAFPPSPLSTSHTRHGATILARRTWVTVDAETVNKYGRRTAIVQTGWRTQLSLGVVAVCIFATCVVLLVTTKMRQRERRREKQVL</sequence>
<comment type="subcellular location">
    <subcellularLocation>
        <location evidence="1">Endomembrane system</location>
        <topology evidence="1">Multi-pass membrane protein</topology>
    </subcellularLocation>
</comment>
<dbReference type="InterPro" id="IPR052053">
    <property type="entry name" value="IM_YidH-like"/>
</dbReference>
<organism evidence="7 8">
    <name type="scientific">Claviceps africana</name>
    <dbReference type="NCBI Taxonomy" id="83212"/>
    <lineage>
        <taxon>Eukaryota</taxon>
        <taxon>Fungi</taxon>
        <taxon>Dikarya</taxon>
        <taxon>Ascomycota</taxon>
        <taxon>Pezizomycotina</taxon>
        <taxon>Sordariomycetes</taxon>
        <taxon>Hypocreomycetidae</taxon>
        <taxon>Hypocreales</taxon>
        <taxon>Clavicipitaceae</taxon>
        <taxon>Claviceps</taxon>
    </lineage>
</organism>
<reference evidence="7" key="1">
    <citation type="journal article" date="2020" name="bioRxiv">
        <title>Whole genome comparisons of ergot fungi reveals the divergence and evolution of species within the genus Claviceps are the result of varying mechanisms driving genome evolution and host range expansion.</title>
        <authorList>
            <person name="Wyka S.A."/>
            <person name="Mondo S.J."/>
            <person name="Liu M."/>
            <person name="Dettman J."/>
            <person name="Nalam V."/>
            <person name="Broders K.D."/>
        </authorList>
    </citation>
    <scope>NUCLEOTIDE SEQUENCE</scope>
    <source>
        <strain evidence="7">CCC 489</strain>
    </source>
</reference>
<accession>A0A8K0JBC5</accession>
<dbReference type="Proteomes" id="UP000811619">
    <property type="component" value="Unassembled WGS sequence"/>
</dbReference>
<dbReference type="GO" id="GO:0012505">
    <property type="term" value="C:endomembrane system"/>
    <property type="evidence" value="ECO:0007669"/>
    <property type="project" value="UniProtKB-SubCell"/>
</dbReference>
<evidence type="ECO:0000313" key="8">
    <source>
        <dbReference type="Proteomes" id="UP000811619"/>
    </source>
</evidence>
<keyword evidence="3 5" id="KW-1133">Transmembrane helix</keyword>
<name>A0A8K0JBC5_9HYPO</name>
<protein>
    <recommendedName>
        <fullName evidence="6">DUF202 domain-containing protein</fullName>
    </recommendedName>
</protein>
<evidence type="ECO:0000256" key="4">
    <source>
        <dbReference type="ARBA" id="ARBA00023136"/>
    </source>
</evidence>
<dbReference type="AlphaFoldDB" id="A0A8K0JBC5"/>
<evidence type="ECO:0000256" key="2">
    <source>
        <dbReference type="ARBA" id="ARBA00022692"/>
    </source>
</evidence>
<dbReference type="OrthoDB" id="5525680at2759"/>
<dbReference type="EMBL" id="SRPY01000175">
    <property type="protein sequence ID" value="KAG5927515.1"/>
    <property type="molecule type" value="Genomic_DNA"/>
</dbReference>
<dbReference type="InterPro" id="IPR003807">
    <property type="entry name" value="DUF202"/>
</dbReference>
<keyword evidence="8" id="KW-1185">Reference proteome</keyword>
<evidence type="ECO:0000256" key="3">
    <source>
        <dbReference type="ARBA" id="ARBA00022989"/>
    </source>
</evidence>
<feature type="transmembrane region" description="Helical" evidence="5">
    <location>
        <begin position="121"/>
        <end position="142"/>
    </location>
</feature>
<gene>
    <name evidence="7" type="ORF">E4U42_002158</name>
</gene>
<evidence type="ECO:0000259" key="6">
    <source>
        <dbReference type="Pfam" id="PF02656"/>
    </source>
</evidence>
<evidence type="ECO:0000313" key="7">
    <source>
        <dbReference type="EMBL" id="KAG5927515.1"/>
    </source>
</evidence>
<feature type="domain" description="DUF202" evidence="6">
    <location>
        <begin position="75"/>
        <end position="143"/>
    </location>
</feature>
<keyword evidence="2 5" id="KW-0812">Transmembrane</keyword>
<keyword evidence="4 5" id="KW-0472">Membrane</keyword>
<dbReference type="PANTHER" id="PTHR34187">
    <property type="entry name" value="FGR18P"/>
    <property type="match status" value="1"/>
</dbReference>
<feature type="transmembrane region" description="Helical" evidence="5">
    <location>
        <begin position="90"/>
        <end position="109"/>
    </location>
</feature>
<evidence type="ECO:0000256" key="5">
    <source>
        <dbReference type="SAM" id="Phobius"/>
    </source>
</evidence>